<sequence length="225" mass="25426">MPFLSPDDGYLTVLNLFRTGTQQGQDRLLDTMRDIIDHADYPGWISSTLHGGQDEHGTANYIQWRSLEDLQARYAGEGFKHHTVPLFNELASSIRLVQTEVVASQLHPGLEKVEISTGRDDYTVIIVFDVDPKDQKDLVDTLAEPEEWVRTYPGHRSHTILRGLDGTTVVNYAQWDSKDAYDAFHRVPEEDRPSSVRRGRQHARSLVTARDANTYAVVHDRSAAG</sequence>
<proteinExistence type="predicted"/>
<keyword evidence="2" id="KW-0503">Monooxygenase</keyword>
<dbReference type="InterPro" id="IPR007138">
    <property type="entry name" value="ABM_dom"/>
</dbReference>
<evidence type="ECO:0000313" key="2">
    <source>
        <dbReference type="EMBL" id="SEG87481.1"/>
    </source>
</evidence>
<feature type="domain" description="ABM" evidence="1">
    <location>
        <begin position="122"/>
        <end position="215"/>
    </location>
</feature>
<dbReference type="SUPFAM" id="SSF54909">
    <property type="entry name" value="Dimeric alpha+beta barrel"/>
    <property type="match status" value="2"/>
</dbReference>
<dbReference type="PROSITE" id="PS51725">
    <property type="entry name" value="ABM"/>
    <property type="match status" value="1"/>
</dbReference>
<dbReference type="OrthoDB" id="1494517at2"/>
<name>A0A1H6DQG0_9ACTN</name>
<protein>
    <submittedName>
        <fullName evidence="2">Antibiotic biosynthesis monooxygenase</fullName>
    </submittedName>
</protein>
<dbReference type="Proteomes" id="UP000236754">
    <property type="component" value="Unassembled WGS sequence"/>
</dbReference>
<gene>
    <name evidence="2" type="ORF">SAMN05216223_118104</name>
</gene>
<dbReference type="Gene3D" id="3.30.70.100">
    <property type="match status" value="2"/>
</dbReference>
<accession>A0A1H6DQG0</accession>
<reference evidence="2 3" key="1">
    <citation type="submission" date="2016-10" db="EMBL/GenBank/DDBJ databases">
        <authorList>
            <person name="de Groot N.N."/>
        </authorList>
    </citation>
    <scope>NUCLEOTIDE SEQUENCE [LARGE SCALE GENOMIC DNA]</scope>
    <source>
        <strain evidence="2 3">CGMCC 4.2023</strain>
    </source>
</reference>
<dbReference type="Pfam" id="PF03992">
    <property type="entry name" value="ABM"/>
    <property type="match status" value="1"/>
</dbReference>
<dbReference type="GO" id="GO:0004497">
    <property type="term" value="F:monooxygenase activity"/>
    <property type="evidence" value="ECO:0007669"/>
    <property type="project" value="UniProtKB-KW"/>
</dbReference>
<evidence type="ECO:0000259" key="1">
    <source>
        <dbReference type="PROSITE" id="PS51725"/>
    </source>
</evidence>
<dbReference type="RefSeq" id="WP_103889373.1">
    <property type="nucleotide sequence ID" value="NZ_FNVU01000018.1"/>
</dbReference>
<dbReference type="InterPro" id="IPR011008">
    <property type="entry name" value="Dimeric_a/b-barrel"/>
</dbReference>
<evidence type="ECO:0000313" key="3">
    <source>
        <dbReference type="Proteomes" id="UP000236754"/>
    </source>
</evidence>
<dbReference type="EMBL" id="FNVU01000018">
    <property type="protein sequence ID" value="SEG87481.1"/>
    <property type="molecule type" value="Genomic_DNA"/>
</dbReference>
<dbReference type="AlphaFoldDB" id="A0A1H6DQG0"/>
<keyword evidence="2" id="KW-0560">Oxidoreductase</keyword>
<keyword evidence="3" id="KW-1185">Reference proteome</keyword>
<organism evidence="2 3">
    <name type="scientific">Actinacidiphila yanglinensis</name>
    <dbReference type="NCBI Taxonomy" id="310779"/>
    <lineage>
        <taxon>Bacteria</taxon>
        <taxon>Bacillati</taxon>
        <taxon>Actinomycetota</taxon>
        <taxon>Actinomycetes</taxon>
        <taxon>Kitasatosporales</taxon>
        <taxon>Streptomycetaceae</taxon>
        <taxon>Actinacidiphila</taxon>
    </lineage>
</organism>